<feature type="compositionally biased region" description="Polar residues" evidence="8">
    <location>
        <begin position="266"/>
        <end position="275"/>
    </location>
</feature>
<dbReference type="PROSITE" id="PS50302">
    <property type="entry name" value="PUM"/>
    <property type="match status" value="8"/>
</dbReference>
<dbReference type="Proteomes" id="UP000006882">
    <property type="component" value="Chromosome G3"/>
</dbReference>
<feature type="repeat" description="Pumilio" evidence="7">
    <location>
        <begin position="870"/>
        <end position="905"/>
    </location>
</feature>
<feature type="region of interest" description="Disordered" evidence="8">
    <location>
        <begin position="147"/>
        <end position="180"/>
    </location>
</feature>
<dbReference type="GO" id="GO:0010608">
    <property type="term" value="P:post-transcriptional regulation of gene expression"/>
    <property type="evidence" value="ECO:0000318"/>
    <property type="project" value="GO_Central"/>
</dbReference>
<feature type="region of interest" description="Disordered" evidence="8">
    <location>
        <begin position="1"/>
        <end position="22"/>
    </location>
</feature>
<accession>A0A251PU15</accession>
<feature type="repeat" description="Pumilio" evidence="7">
    <location>
        <begin position="761"/>
        <end position="796"/>
    </location>
</feature>
<keyword evidence="4" id="KW-0810">Translation regulation</keyword>
<dbReference type="InterPro" id="IPR033712">
    <property type="entry name" value="Pumilio_RNA-bd"/>
</dbReference>
<dbReference type="InterPro" id="IPR033133">
    <property type="entry name" value="PUM-HD"/>
</dbReference>
<feature type="repeat" description="Pumilio" evidence="7">
    <location>
        <begin position="689"/>
        <end position="724"/>
    </location>
</feature>
<dbReference type="STRING" id="3760.A0A251PU15"/>
<comment type="subcellular location">
    <subcellularLocation>
        <location evidence="1">Cytoplasm</location>
    </subcellularLocation>
</comment>
<evidence type="ECO:0000256" key="2">
    <source>
        <dbReference type="ARBA" id="ARBA00022490"/>
    </source>
</evidence>
<sequence>MATEGLTRMVESGRGKKWPSSKDAATFGSALISMAAEDSSCISKGRSFRRDRAEVVPNRSGSAPPSMEGSFSSIENLLSQHNSRMGTSSTNLSSIVNNVEFDEHLRSDPAYLAYYLSNMNLNASLPPPLILRENHQMVRQIGGLGTNRRLPSLDDSSNGSLHLSQGSLSIHKEDPTDARSATISKDNLAENSGAVMPVKNTASLASYNKSLVDLIQQDFPRTPSPVYNQSLPSSLGTTDEQTDTDVHSISPNASSLNKSKLPEPNAGSTNDCSDTSSLDAHAVGYIPNDVPLATTTPSIQHRDATGNLQQDESNFEHDDGLGNNASISGELGLDLSRVRASNVDINNNKQNEKQSYGRYVPQDQLSTQQSVPYQLKGVQTQLVSQGMNHLQSGMENLPHGYPKFSSIDIQPSLHSPGFTPPLYATTAAYMTSGNPFYPNYQPSGIFPAQYGAGGYALGSTFLPSYMPGYASHGSFPMPFDATSGPSFNGRTADVSRGERIPHGGDMQYPSRFYGQHGPMLQPPFSDPLNMQYYPRPLEDAYGASSQYGHLASRVIGGQLSQQELYSTAYTGDAYTGDQNFQSSSIGNLGIPSPRKVGINGSGYYGNNSTMPIMTQFPASPLGSPILPSSPMGRTNHLGRKNEIRFPQGSISGVYSGWQGPRSFSSDDPKRHSFLEELKTSNPRKFELSDIAGRIVEFSVDQHGSRFIQQKLEYCTAEDKASVFKEILPRASKLMTDVFGNYVIQKFFEYGSAEERKELADQLAGQMLPLSLQMYGCRVIQKALEVIELDQKTQLVHELDGHVLKCVRDQNGNHVIQKCIECIPTEKIGFIISAFRGQVSTLSTHPYGCRVIQRVLEHCSDDIQSQSIVDEILESSYTLAQDQYGNYVTQHVLERGKPYERSQIISKLIGKIVQLSQHKYASNVVEKCLEHGDVAERELLIEEIIGQMEENDSLLPMMKDQFANYVVQKVLETSNDRQRETLLNLIRVHIDALKKYTYGKHIVVRFEQLSGEDGQTSEAEGA</sequence>
<dbReference type="SMART" id="SM00025">
    <property type="entry name" value="Pumilio"/>
    <property type="match status" value="8"/>
</dbReference>
<evidence type="ECO:0000256" key="1">
    <source>
        <dbReference type="ARBA" id="ARBA00004496"/>
    </source>
</evidence>
<feature type="repeat" description="Pumilio" evidence="7">
    <location>
        <begin position="906"/>
        <end position="941"/>
    </location>
</feature>
<reference evidence="10 11" key="1">
    <citation type="journal article" date="2013" name="Nat. Genet.">
        <title>The high-quality draft genome of peach (Prunus persica) identifies unique patterns of genetic diversity, domestication and genome evolution.</title>
        <authorList>
            <consortium name="International Peach Genome Initiative"/>
            <person name="Verde I."/>
            <person name="Abbott A.G."/>
            <person name="Scalabrin S."/>
            <person name="Jung S."/>
            <person name="Shu S."/>
            <person name="Marroni F."/>
            <person name="Zhebentyayeva T."/>
            <person name="Dettori M.T."/>
            <person name="Grimwood J."/>
            <person name="Cattonaro F."/>
            <person name="Zuccolo A."/>
            <person name="Rossini L."/>
            <person name="Jenkins J."/>
            <person name="Vendramin E."/>
            <person name="Meisel L.A."/>
            <person name="Decroocq V."/>
            <person name="Sosinski B."/>
            <person name="Prochnik S."/>
            <person name="Mitros T."/>
            <person name="Policriti A."/>
            <person name="Cipriani G."/>
            <person name="Dondini L."/>
            <person name="Ficklin S."/>
            <person name="Goodstein D.M."/>
            <person name="Xuan P."/>
            <person name="Del Fabbro C."/>
            <person name="Aramini V."/>
            <person name="Copetti D."/>
            <person name="Gonzalez S."/>
            <person name="Horner D.S."/>
            <person name="Falchi R."/>
            <person name="Lucas S."/>
            <person name="Mica E."/>
            <person name="Maldonado J."/>
            <person name="Lazzari B."/>
            <person name="Bielenberg D."/>
            <person name="Pirona R."/>
            <person name="Miculan M."/>
            <person name="Barakat A."/>
            <person name="Testolin R."/>
            <person name="Stella A."/>
            <person name="Tartarini S."/>
            <person name="Tonutti P."/>
            <person name="Arus P."/>
            <person name="Orellana A."/>
            <person name="Wells C."/>
            <person name="Main D."/>
            <person name="Vizzotto G."/>
            <person name="Silva H."/>
            <person name="Salamini F."/>
            <person name="Schmutz J."/>
            <person name="Morgante M."/>
            <person name="Rokhsar D.S."/>
        </authorList>
    </citation>
    <scope>NUCLEOTIDE SEQUENCE [LARGE SCALE GENOMIC DNA]</scope>
    <source>
        <strain evidence="11">cv. Nemared</strain>
    </source>
</reference>
<dbReference type="Gene3D" id="1.25.10.10">
    <property type="entry name" value="Leucine-rich Repeat Variant"/>
    <property type="match status" value="1"/>
</dbReference>
<dbReference type="CDD" id="cd07920">
    <property type="entry name" value="Pumilio"/>
    <property type="match status" value="1"/>
</dbReference>
<feature type="region of interest" description="Disordered" evidence="8">
    <location>
        <begin position="222"/>
        <end position="275"/>
    </location>
</feature>
<evidence type="ECO:0000256" key="8">
    <source>
        <dbReference type="SAM" id="MobiDB-lite"/>
    </source>
</evidence>
<dbReference type="GO" id="GO:0003729">
    <property type="term" value="F:mRNA binding"/>
    <property type="evidence" value="ECO:0000318"/>
    <property type="project" value="GO_Central"/>
</dbReference>
<dbReference type="InterPro" id="IPR001313">
    <property type="entry name" value="Pumilio_RNA-bd_rpt"/>
</dbReference>
<keyword evidence="3" id="KW-0677">Repeat</keyword>
<dbReference type="PANTHER" id="PTHR12537:SF119">
    <property type="entry name" value="PUMILIO HOMOLOG 6, CHLOROPLASTIC"/>
    <property type="match status" value="1"/>
</dbReference>
<name>A0A251PU15_PRUPE</name>
<dbReference type="PANTHER" id="PTHR12537">
    <property type="entry name" value="RNA BINDING PROTEIN PUMILIO-RELATED"/>
    <property type="match status" value="1"/>
</dbReference>
<dbReference type="EMBL" id="CM007653">
    <property type="protein sequence ID" value="ONI15056.1"/>
    <property type="molecule type" value="Genomic_DNA"/>
</dbReference>
<evidence type="ECO:0000256" key="7">
    <source>
        <dbReference type="PROSITE-ProRule" id="PRU00317"/>
    </source>
</evidence>
<feature type="compositionally biased region" description="Polar residues" evidence="8">
    <location>
        <begin position="225"/>
        <end position="239"/>
    </location>
</feature>
<feature type="domain" description="PUM-HD" evidence="9">
    <location>
        <begin position="669"/>
        <end position="1009"/>
    </location>
</feature>
<gene>
    <name evidence="10" type="ORF">PRUPE_3G023300</name>
</gene>
<keyword evidence="2" id="KW-0963">Cytoplasm</keyword>
<keyword evidence="5" id="KW-0694">RNA-binding</keyword>
<dbReference type="InterPro" id="IPR011989">
    <property type="entry name" value="ARM-like"/>
</dbReference>
<dbReference type="GO" id="GO:0005737">
    <property type="term" value="C:cytoplasm"/>
    <property type="evidence" value="ECO:0000318"/>
    <property type="project" value="GO_Central"/>
</dbReference>
<feature type="repeat" description="Pumilio" evidence="7">
    <location>
        <begin position="946"/>
        <end position="983"/>
    </location>
</feature>
<organism evidence="10 11">
    <name type="scientific">Prunus persica</name>
    <name type="common">Peach</name>
    <name type="synonym">Amygdalus persica</name>
    <dbReference type="NCBI Taxonomy" id="3760"/>
    <lineage>
        <taxon>Eukaryota</taxon>
        <taxon>Viridiplantae</taxon>
        <taxon>Streptophyta</taxon>
        <taxon>Embryophyta</taxon>
        <taxon>Tracheophyta</taxon>
        <taxon>Spermatophyta</taxon>
        <taxon>Magnoliopsida</taxon>
        <taxon>eudicotyledons</taxon>
        <taxon>Gunneridae</taxon>
        <taxon>Pentapetalae</taxon>
        <taxon>rosids</taxon>
        <taxon>fabids</taxon>
        <taxon>Rosales</taxon>
        <taxon>Rosaceae</taxon>
        <taxon>Amygdaloideae</taxon>
        <taxon>Amygdaleae</taxon>
        <taxon>Prunus</taxon>
    </lineage>
</organism>
<protein>
    <recommendedName>
        <fullName evidence="9">PUM-HD domain-containing protein</fullName>
    </recommendedName>
</protein>
<dbReference type="SUPFAM" id="SSF48371">
    <property type="entry name" value="ARM repeat"/>
    <property type="match status" value="1"/>
</dbReference>
<comment type="function">
    <text evidence="6">Sequence-specific RNA-binding protein that regulates translation and mRNA stability by binding the 3'-UTR of target mRNAs. Binds the APUM-binding elements (APBEs) in the 3'-UTR mRNA sequence of CLV1, PNH, WUS and FAS2.</text>
</comment>
<evidence type="ECO:0000256" key="4">
    <source>
        <dbReference type="ARBA" id="ARBA00022845"/>
    </source>
</evidence>
<evidence type="ECO:0000256" key="5">
    <source>
        <dbReference type="ARBA" id="ARBA00022884"/>
    </source>
</evidence>
<dbReference type="Pfam" id="PF07990">
    <property type="entry name" value="NABP"/>
    <property type="match status" value="1"/>
</dbReference>
<dbReference type="Gramene" id="ONI15056">
    <property type="protein sequence ID" value="ONI15056"/>
    <property type="gene ID" value="PRUPE_3G023300"/>
</dbReference>
<keyword evidence="11" id="KW-1185">Reference proteome</keyword>
<dbReference type="SMR" id="A0A251PU15"/>
<evidence type="ECO:0000259" key="9">
    <source>
        <dbReference type="PROSITE" id="PS50303"/>
    </source>
</evidence>
<dbReference type="AlphaFoldDB" id="A0A251PU15"/>
<evidence type="ECO:0000256" key="3">
    <source>
        <dbReference type="ARBA" id="ARBA00022737"/>
    </source>
</evidence>
<reference evidence="10" key="2">
    <citation type="submission" date="2016-12" db="EMBL/GenBank/DDBJ databases">
        <title>WGS assembly of Prunus persica.</title>
        <authorList>
            <person name="Verde I."/>
            <person name="Jenkins J."/>
            <person name="Dondini L."/>
            <person name="Micali S."/>
            <person name="Pagliarani G."/>
            <person name="Vendramin E."/>
            <person name="Paris R."/>
            <person name="Aramini V."/>
            <person name="Gazza L."/>
            <person name="Rossini L."/>
            <person name="Bassi D."/>
            <person name="Troggio M."/>
            <person name="Shu S."/>
            <person name="Grimwood J.H."/>
            <person name="Tartarini S."/>
            <person name="Dettori M.T."/>
            <person name="Schmutz J."/>
        </authorList>
    </citation>
    <scope>NUCLEOTIDE SEQUENCE</scope>
</reference>
<dbReference type="EMBL" id="CM007653">
    <property type="protein sequence ID" value="ONI15055.1"/>
    <property type="molecule type" value="Genomic_DNA"/>
</dbReference>
<feature type="repeat" description="Pumilio" evidence="7">
    <location>
        <begin position="725"/>
        <end position="760"/>
    </location>
</feature>
<evidence type="ECO:0000256" key="6">
    <source>
        <dbReference type="ARBA" id="ARBA00055193"/>
    </source>
</evidence>
<feature type="repeat" description="Pumilio" evidence="7">
    <location>
        <begin position="797"/>
        <end position="832"/>
    </location>
</feature>
<dbReference type="FunFam" id="1.25.10.10:FF:000004">
    <property type="entry name" value="Pumilio homolog 1 isoform 2"/>
    <property type="match status" value="1"/>
</dbReference>
<feature type="repeat" description="Pumilio" evidence="7">
    <location>
        <begin position="833"/>
        <end position="869"/>
    </location>
</feature>
<feature type="compositionally biased region" description="Polar residues" evidence="8">
    <location>
        <begin position="247"/>
        <end position="258"/>
    </location>
</feature>
<feature type="compositionally biased region" description="Polar residues" evidence="8">
    <location>
        <begin position="154"/>
        <end position="168"/>
    </location>
</feature>
<dbReference type="eggNOG" id="KOG1488">
    <property type="taxonomic scope" value="Eukaryota"/>
</dbReference>
<proteinExistence type="predicted"/>
<dbReference type="InterPro" id="IPR012940">
    <property type="entry name" value="NABP"/>
</dbReference>
<dbReference type="Gramene" id="ONI15055">
    <property type="protein sequence ID" value="ONI15055"/>
    <property type="gene ID" value="PRUPE_3G023300"/>
</dbReference>
<dbReference type="OrthoDB" id="668540at2759"/>
<dbReference type="PROSITE" id="PS50303">
    <property type="entry name" value="PUM_HD"/>
    <property type="match status" value="1"/>
</dbReference>
<dbReference type="Pfam" id="PF00806">
    <property type="entry name" value="PUF"/>
    <property type="match status" value="8"/>
</dbReference>
<evidence type="ECO:0000313" key="11">
    <source>
        <dbReference type="Proteomes" id="UP000006882"/>
    </source>
</evidence>
<dbReference type="InterPro" id="IPR016024">
    <property type="entry name" value="ARM-type_fold"/>
</dbReference>
<dbReference type="GO" id="GO:0006417">
    <property type="term" value="P:regulation of translation"/>
    <property type="evidence" value="ECO:0007669"/>
    <property type="project" value="UniProtKB-KW"/>
</dbReference>
<evidence type="ECO:0000313" key="10">
    <source>
        <dbReference type="EMBL" id="ONI15056.1"/>
    </source>
</evidence>